<evidence type="ECO:0000256" key="1">
    <source>
        <dbReference type="ARBA" id="ARBA00001971"/>
    </source>
</evidence>
<evidence type="ECO:0000256" key="3">
    <source>
        <dbReference type="ARBA" id="ARBA00022723"/>
    </source>
</evidence>
<protein>
    <recommendedName>
        <fullName evidence="8">CP2W1 protein</fullName>
    </recommendedName>
</protein>
<dbReference type="PRINTS" id="PR00463">
    <property type="entry name" value="EP450I"/>
</dbReference>
<reference evidence="6" key="2">
    <citation type="submission" date="2025-09" db="UniProtKB">
        <authorList>
            <consortium name="Ensembl"/>
        </authorList>
    </citation>
    <scope>IDENTIFICATION</scope>
</reference>
<dbReference type="AlphaFoldDB" id="A0A8C4XUQ6"/>
<organism evidence="6 7">
    <name type="scientific">Falco tinnunculus</name>
    <name type="common">Common kestrel</name>
    <dbReference type="NCBI Taxonomy" id="100819"/>
    <lineage>
        <taxon>Eukaryota</taxon>
        <taxon>Metazoa</taxon>
        <taxon>Chordata</taxon>
        <taxon>Craniata</taxon>
        <taxon>Vertebrata</taxon>
        <taxon>Euteleostomi</taxon>
        <taxon>Archelosauria</taxon>
        <taxon>Archosauria</taxon>
        <taxon>Dinosauria</taxon>
        <taxon>Saurischia</taxon>
        <taxon>Theropoda</taxon>
        <taxon>Coelurosauria</taxon>
        <taxon>Aves</taxon>
        <taxon>Neognathae</taxon>
        <taxon>Neoaves</taxon>
        <taxon>Telluraves</taxon>
        <taxon>Australaves</taxon>
        <taxon>Falconiformes</taxon>
        <taxon>Falconidae</taxon>
        <taxon>Falco</taxon>
    </lineage>
</organism>
<accession>A0A8C4XUQ6</accession>
<keyword evidence="4 5" id="KW-0408">Iron</keyword>
<dbReference type="Proteomes" id="UP000694562">
    <property type="component" value="Unplaced"/>
</dbReference>
<evidence type="ECO:0000313" key="7">
    <source>
        <dbReference type="Proteomes" id="UP000694562"/>
    </source>
</evidence>
<evidence type="ECO:0008006" key="8">
    <source>
        <dbReference type="Google" id="ProtNLM"/>
    </source>
</evidence>
<dbReference type="SUPFAM" id="SSF48264">
    <property type="entry name" value="Cytochrome P450"/>
    <property type="match status" value="1"/>
</dbReference>
<dbReference type="GO" id="GO:0006805">
    <property type="term" value="P:xenobiotic metabolic process"/>
    <property type="evidence" value="ECO:0007669"/>
    <property type="project" value="TreeGrafter"/>
</dbReference>
<feature type="binding site" description="axial binding residue" evidence="5">
    <location>
        <position position="155"/>
    </location>
    <ligand>
        <name>heme</name>
        <dbReference type="ChEBI" id="CHEBI:30413"/>
    </ligand>
    <ligandPart>
        <name>Fe</name>
        <dbReference type="ChEBI" id="CHEBI:18248"/>
    </ligandPart>
</feature>
<keyword evidence="5" id="KW-0349">Heme</keyword>
<keyword evidence="3 5" id="KW-0479">Metal-binding</keyword>
<dbReference type="GO" id="GO:0006082">
    <property type="term" value="P:organic acid metabolic process"/>
    <property type="evidence" value="ECO:0007669"/>
    <property type="project" value="TreeGrafter"/>
</dbReference>
<keyword evidence="7" id="KW-1185">Reference proteome</keyword>
<comment type="cofactor">
    <cofactor evidence="1 5">
        <name>heme</name>
        <dbReference type="ChEBI" id="CHEBI:30413"/>
    </cofactor>
</comment>
<dbReference type="InterPro" id="IPR050182">
    <property type="entry name" value="Cytochrome_P450_fam2"/>
</dbReference>
<sequence>GIQDDNLVYVINDLFLGGSETSSTTLYWGLLYMVVNPDIQEKVQKELDAVLGPSRLICYEDRRKLPYTNAVVHEIQRFSNIVFVGMPRMCVRDTTLLGFPVKKVQTCFQPLFFIQQKQWETPRQFNPGHFLDKEGNFIPREAFLPFSAGKWHRVCLGEHLARTELFIFFANLLRAFTFQLPEGVTKINTEPIFGGTLQPHPYSVCAIPR</sequence>
<dbReference type="PRINTS" id="PR00385">
    <property type="entry name" value="P450"/>
</dbReference>
<name>A0A8C4XUQ6_FALTI</name>
<evidence type="ECO:0000256" key="5">
    <source>
        <dbReference type="PIRSR" id="PIRSR602401-1"/>
    </source>
</evidence>
<dbReference type="GO" id="GO:0016712">
    <property type="term" value="F:oxidoreductase activity, acting on paired donors, with incorporation or reduction of molecular oxygen, reduced flavin or flavoprotein as one donor, and incorporation of one atom of oxygen"/>
    <property type="evidence" value="ECO:0007669"/>
    <property type="project" value="TreeGrafter"/>
</dbReference>
<comment type="similarity">
    <text evidence="2">Belongs to the cytochrome P450 family.</text>
</comment>
<dbReference type="GO" id="GO:0005737">
    <property type="term" value="C:cytoplasm"/>
    <property type="evidence" value="ECO:0007669"/>
    <property type="project" value="TreeGrafter"/>
</dbReference>
<dbReference type="PANTHER" id="PTHR24300:SF411">
    <property type="entry name" value="CYTOCHROME P450, FAMILY 2, SUBFAMILY AB, POLYPEPTIDE 4-RELATED"/>
    <property type="match status" value="1"/>
</dbReference>
<dbReference type="InterPro" id="IPR001128">
    <property type="entry name" value="Cyt_P450"/>
</dbReference>
<evidence type="ECO:0000256" key="4">
    <source>
        <dbReference type="ARBA" id="ARBA00023004"/>
    </source>
</evidence>
<evidence type="ECO:0000256" key="2">
    <source>
        <dbReference type="ARBA" id="ARBA00010617"/>
    </source>
</evidence>
<dbReference type="Ensembl" id="ENSFTIT00000024261.1">
    <property type="protein sequence ID" value="ENSFTIP00000023292.1"/>
    <property type="gene ID" value="ENSFTIG00000014973.1"/>
</dbReference>
<dbReference type="InterPro" id="IPR036396">
    <property type="entry name" value="Cyt_P450_sf"/>
</dbReference>
<dbReference type="InterPro" id="IPR002401">
    <property type="entry name" value="Cyt_P450_E_grp-I"/>
</dbReference>
<reference evidence="6" key="1">
    <citation type="submission" date="2025-08" db="UniProtKB">
        <authorList>
            <consortium name="Ensembl"/>
        </authorList>
    </citation>
    <scope>IDENTIFICATION</scope>
</reference>
<dbReference type="GO" id="GO:0005506">
    <property type="term" value="F:iron ion binding"/>
    <property type="evidence" value="ECO:0007669"/>
    <property type="project" value="InterPro"/>
</dbReference>
<evidence type="ECO:0000313" key="6">
    <source>
        <dbReference type="Ensembl" id="ENSFTIP00000023292.1"/>
    </source>
</evidence>
<dbReference type="GO" id="GO:0020037">
    <property type="term" value="F:heme binding"/>
    <property type="evidence" value="ECO:0007669"/>
    <property type="project" value="InterPro"/>
</dbReference>
<proteinExistence type="inferred from homology"/>
<dbReference type="Pfam" id="PF00067">
    <property type="entry name" value="p450"/>
    <property type="match status" value="1"/>
</dbReference>
<dbReference type="Gene3D" id="1.10.630.10">
    <property type="entry name" value="Cytochrome P450"/>
    <property type="match status" value="1"/>
</dbReference>
<dbReference type="PANTHER" id="PTHR24300">
    <property type="entry name" value="CYTOCHROME P450 508A4-RELATED"/>
    <property type="match status" value="1"/>
</dbReference>